<dbReference type="EMBL" id="MPDM01000004">
    <property type="protein sequence ID" value="OKL49382.1"/>
    <property type="molecule type" value="Genomic_DNA"/>
</dbReference>
<organism evidence="4 5">
    <name type="scientific">Boudabousia marimammalium</name>
    <dbReference type="NCBI Taxonomy" id="156892"/>
    <lineage>
        <taxon>Bacteria</taxon>
        <taxon>Bacillati</taxon>
        <taxon>Actinomycetota</taxon>
        <taxon>Actinomycetes</taxon>
        <taxon>Actinomycetales</taxon>
        <taxon>Actinomycetaceae</taxon>
        <taxon>Boudabousia</taxon>
    </lineage>
</organism>
<sequence length="335" mass="35040">MPEGESLGTNEVAAPRLISTASVTLTLPMRVPHLPAEGTSVTASSSYALVGDGFVVLSAAARQGVHASLASPLGTGANSHAVRAALIEEGISLAMPDMVGDTGMSISLIQSDGLMTTVRSPGVEADPQLSDLRQIPLKPGDVVYVSGLDLVSKTTSSVLITWLKELPHHVTIVFSLGGAVDVIPLSLLTAVIKVADIVTMNMAQAEVFKSRMMIESIWAARGQIIRNDAVIVARYGKHGSVFQSQADQNPVRIHSLKQSRVDTTGVGDTHTGVMIAGLMQGRELPEAIMRANIAASVAVSKFGAAVCPTAIEIDQLIAQKGLSLENLTESYTGTL</sequence>
<dbReference type="GO" id="GO:0005829">
    <property type="term" value="C:cytosol"/>
    <property type="evidence" value="ECO:0007669"/>
    <property type="project" value="TreeGrafter"/>
</dbReference>
<comment type="caution">
    <text evidence="4">The sequence shown here is derived from an EMBL/GenBank/DDBJ whole genome shotgun (WGS) entry which is preliminary data.</text>
</comment>
<evidence type="ECO:0000313" key="4">
    <source>
        <dbReference type="EMBL" id="OKL49382.1"/>
    </source>
</evidence>
<keyword evidence="5" id="KW-1185">Reference proteome</keyword>
<proteinExistence type="predicted"/>
<dbReference type="PANTHER" id="PTHR10584:SF166">
    <property type="entry name" value="RIBOKINASE"/>
    <property type="match status" value="1"/>
</dbReference>
<dbReference type="InterPro" id="IPR011611">
    <property type="entry name" value="PfkB_dom"/>
</dbReference>
<keyword evidence="1" id="KW-0808">Transferase</keyword>
<protein>
    <recommendedName>
        <fullName evidence="3">Carbohydrate kinase PfkB domain-containing protein</fullName>
    </recommendedName>
</protein>
<dbReference type="GO" id="GO:0016301">
    <property type="term" value="F:kinase activity"/>
    <property type="evidence" value="ECO:0007669"/>
    <property type="project" value="UniProtKB-KW"/>
</dbReference>
<gene>
    <name evidence="4" type="ORF">BM477_04595</name>
</gene>
<evidence type="ECO:0000313" key="5">
    <source>
        <dbReference type="Proteomes" id="UP000186465"/>
    </source>
</evidence>
<accession>A0A1Q5PPD8</accession>
<evidence type="ECO:0000256" key="1">
    <source>
        <dbReference type="ARBA" id="ARBA00022679"/>
    </source>
</evidence>
<dbReference type="SUPFAM" id="SSF53613">
    <property type="entry name" value="Ribokinase-like"/>
    <property type="match status" value="1"/>
</dbReference>
<evidence type="ECO:0000256" key="2">
    <source>
        <dbReference type="ARBA" id="ARBA00022777"/>
    </source>
</evidence>
<dbReference type="Proteomes" id="UP000186465">
    <property type="component" value="Unassembled WGS sequence"/>
</dbReference>
<name>A0A1Q5PPD8_9ACTO</name>
<reference evidence="5" key="1">
    <citation type="submission" date="2016-11" db="EMBL/GenBank/DDBJ databases">
        <title>Actinomyces gypaetusis sp. nov. isolated from Gypaetus barbatus in Qinghai Tibet Plateau China.</title>
        <authorList>
            <person name="Meng X."/>
        </authorList>
    </citation>
    <scope>NUCLEOTIDE SEQUENCE [LARGE SCALE GENOMIC DNA]</scope>
    <source>
        <strain evidence="5">DSM 15383</strain>
    </source>
</reference>
<feature type="domain" description="Carbohydrate kinase PfkB" evidence="3">
    <location>
        <begin position="47"/>
        <end position="307"/>
    </location>
</feature>
<dbReference type="AlphaFoldDB" id="A0A1Q5PPD8"/>
<dbReference type="Gene3D" id="3.40.1190.20">
    <property type="match status" value="1"/>
</dbReference>
<dbReference type="STRING" id="156892.BM477_04595"/>
<evidence type="ECO:0000259" key="3">
    <source>
        <dbReference type="Pfam" id="PF00294"/>
    </source>
</evidence>
<dbReference type="InterPro" id="IPR029056">
    <property type="entry name" value="Ribokinase-like"/>
</dbReference>
<dbReference type="PANTHER" id="PTHR10584">
    <property type="entry name" value="SUGAR KINASE"/>
    <property type="match status" value="1"/>
</dbReference>
<keyword evidence="2" id="KW-0418">Kinase</keyword>
<dbReference type="Pfam" id="PF00294">
    <property type="entry name" value="PfkB"/>
    <property type="match status" value="1"/>
</dbReference>